<sequence>MSKLSKQYKAMITFSVLLQDIVGNVKGEANVFYWLQLT</sequence>
<protein>
    <submittedName>
        <fullName evidence="1">Uncharacterized protein</fullName>
    </submittedName>
</protein>
<reference evidence="1" key="2">
    <citation type="journal article" date="2015" name="Fish Shellfish Immunol.">
        <title>Early steps in the European eel (Anguilla anguilla)-Vibrio vulnificus interaction in the gills: Role of the RtxA13 toxin.</title>
        <authorList>
            <person name="Callol A."/>
            <person name="Pajuelo D."/>
            <person name="Ebbesson L."/>
            <person name="Teles M."/>
            <person name="MacKenzie S."/>
            <person name="Amaro C."/>
        </authorList>
    </citation>
    <scope>NUCLEOTIDE SEQUENCE</scope>
</reference>
<proteinExistence type="predicted"/>
<name>A0A0E9U6X1_ANGAN</name>
<accession>A0A0E9U6X1</accession>
<organism evidence="1">
    <name type="scientific">Anguilla anguilla</name>
    <name type="common">European freshwater eel</name>
    <name type="synonym">Muraena anguilla</name>
    <dbReference type="NCBI Taxonomy" id="7936"/>
    <lineage>
        <taxon>Eukaryota</taxon>
        <taxon>Metazoa</taxon>
        <taxon>Chordata</taxon>
        <taxon>Craniata</taxon>
        <taxon>Vertebrata</taxon>
        <taxon>Euteleostomi</taxon>
        <taxon>Actinopterygii</taxon>
        <taxon>Neopterygii</taxon>
        <taxon>Teleostei</taxon>
        <taxon>Anguilliformes</taxon>
        <taxon>Anguillidae</taxon>
        <taxon>Anguilla</taxon>
    </lineage>
</organism>
<dbReference type="AlphaFoldDB" id="A0A0E9U6X1"/>
<reference evidence="1" key="1">
    <citation type="submission" date="2014-11" db="EMBL/GenBank/DDBJ databases">
        <authorList>
            <person name="Amaro Gonzalez C."/>
        </authorList>
    </citation>
    <scope>NUCLEOTIDE SEQUENCE</scope>
</reference>
<evidence type="ECO:0000313" key="1">
    <source>
        <dbReference type="EMBL" id="JAH61664.1"/>
    </source>
</evidence>
<dbReference type="EMBL" id="GBXM01046913">
    <property type="protein sequence ID" value="JAH61664.1"/>
    <property type="molecule type" value="Transcribed_RNA"/>
</dbReference>